<dbReference type="Proteomes" id="UP000221168">
    <property type="component" value="Unassembled WGS sequence"/>
</dbReference>
<dbReference type="Gene3D" id="3.40.50.300">
    <property type="entry name" value="P-loop containing nucleotide triphosphate hydrolases"/>
    <property type="match status" value="1"/>
</dbReference>
<reference evidence="1 2" key="1">
    <citation type="submission" date="2017-10" db="EMBL/GenBank/DDBJ databases">
        <title>Sedimentibacterium mangrovi gen. nov., sp. nov., a novel member of family Phyllobacteriacea isolated from mangrove sediment.</title>
        <authorList>
            <person name="Liao H."/>
            <person name="Tian Y."/>
        </authorList>
    </citation>
    <scope>NUCLEOTIDE SEQUENCE [LARGE SCALE GENOMIC DNA]</scope>
    <source>
        <strain evidence="1 2">X9-2-2</strain>
    </source>
</reference>
<organism evidence="1 2">
    <name type="scientific">Zhengella mangrovi</name>
    <dbReference type="NCBI Taxonomy" id="1982044"/>
    <lineage>
        <taxon>Bacteria</taxon>
        <taxon>Pseudomonadati</taxon>
        <taxon>Pseudomonadota</taxon>
        <taxon>Alphaproteobacteria</taxon>
        <taxon>Hyphomicrobiales</taxon>
        <taxon>Notoacmeibacteraceae</taxon>
        <taxon>Zhengella</taxon>
    </lineage>
</organism>
<name>A0A2G1QPM8_9HYPH</name>
<dbReference type="PANTHER" id="PTHR32309">
    <property type="entry name" value="TYROSINE-PROTEIN KINASE"/>
    <property type="match status" value="1"/>
</dbReference>
<dbReference type="PANTHER" id="PTHR32309:SF13">
    <property type="entry name" value="FERRIC ENTEROBACTIN TRANSPORT PROTEIN FEPE"/>
    <property type="match status" value="1"/>
</dbReference>
<dbReference type="GO" id="GO:0004713">
    <property type="term" value="F:protein tyrosine kinase activity"/>
    <property type="evidence" value="ECO:0007669"/>
    <property type="project" value="TreeGrafter"/>
</dbReference>
<dbReference type="EMBL" id="PDVP01000003">
    <property type="protein sequence ID" value="PHP67445.1"/>
    <property type="molecule type" value="Genomic_DNA"/>
</dbReference>
<dbReference type="InterPro" id="IPR050445">
    <property type="entry name" value="Bact_polysacc_biosynth/exp"/>
</dbReference>
<dbReference type="OrthoDB" id="8444984at2"/>
<dbReference type="SUPFAM" id="SSF52540">
    <property type="entry name" value="P-loop containing nucleoside triphosphate hydrolases"/>
    <property type="match status" value="1"/>
</dbReference>
<dbReference type="AlphaFoldDB" id="A0A2G1QPM8"/>
<evidence type="ECO:0000313" key="1">
    <source>
        <dbReference type="EMBL" id="PHP67445.1"/>
    </source>
</evidence>
<protein>
    <submittedName>
        <fullName evidence="1">Uncharacterized protein</fullName>
    </submittedName>
</protein>
<evidence type="ECO:0000313" key="2">
    <source>
        <dbReference type="Proteomes" id="UP000221168"/>
    </source>
</evidence>
<dbReference type="InterPro" id="IPR027417">
    <property type="entry name" value="P-loop_NTPase"/>
</dbReference>
<dbReference type="GO" id="GO:0005886">
    <property type="term" value="C:plasma membrane"/>
    <property type="evidence" value="ECO:0007669"/>
    <property type="project" value="TreeGrafter"/>
</dbReference>
<proteinExistence type="predicted"/>
<sequence length="228" mass="24668">MISKSRDLAAQRAYSATLGRGARSLAVTGSQPDAGSCGLAEDIAAAGAAFGKRVLLVRARLRHSGEPMGEDIATSTEAIWKTCRTAGNMLWTIDVPAGTELHALLNDGQRLALAVADWLERFDAVVFDCPPFETAQPAIYTPLTASAAEAVVLVTLPGTVPRAGMEEVLKWLTESGAVVSALVLNDRLNPTLAQEMIREVRRFQRFLPHLVAWMTRKVEGWPALNMHH</sequence>
<keyword evidence="2" id="KW-1185">Reference proteome</keyword>
<comment type="caution">
    <text evidence="1">The sequence shown here is derived from an EMBL/GenBank/DDBJ whole genome shotgun (WGS) entry which is preliminary data.</text>
</comment>
<gene>
    <name evidence="1" type="ORF">CSC94_06975</name>
</gene>
<accession>A0A2G1QPM8</accession>
<dbReference type="RefSeq" id="WP_099305329.1">
    <property type="nucleotide sequence ID" value="NZ_PDVP01000003.1"/>
</dbReference>